<comment type="caution">
    <text evidence="4">The sequence shown here is derived from an EMBL/GenBank/DDBJ whole genome shotgun (WGS) entry which is preliminary data.</text>
</comment>
<dbReference type="GO" id="GO:0004190">
    <property type="term" value="F:aspartic-type endopeptidase activity"/>
    <property type="evidence" value="ECO:0007669"/>
    <property type="project" value="InterPro"/>
</dbReference>
<evidence type="ECO:0000259" key="3">
    <source>
        <dbReference type="PROSITE" id="PS51767"/>
    </source>
</evidence>
<keyword evidence="5" id="KW-1185">Reference proteome</keyword>
<protein>
    <submittedName>
        <fullName evidence="4">Polyporopepsin</fullName>
    </submittedName>
</protein>
<gene>
    <name evidence="4" type="ORF">SCP_1002500</name>
</gene>
<dbReference type="PRINTS" id="PR00792">
    <property type="entry name" value="PEPSIN"/>
</dbReference>
<accession>A0A401GYH7</accession>
<feature type="chain" id="PRO_5019536188" evidence="2">
    <location>
        <begin position="20"/>
        <end position="375"/>
    </location>
</feature>
<dbReference type="OrthoDB" id="660550at2759"/>
<reference evidence="4 5" key="1">
    <citation type="journal article" date="2018" name="Sci. Rep.">
        <title>Genome sequence of the cauliflower mushroom Sparassis crispa (Hanabiratake) and its association with beneficial usage.</title>
        <authorList>
            <person name="Kiyama R."/>
            <person name="Furutani Y."/>
            <person name="Kawaguchi K."/>
            <person name="Nakanishi T."/>
        </authorList>
    </citation>
    <scope>NUCLEOTIDE SEQUENCE [LARGE SCALE GENOMIC DNA]</scope>
</reference>
<dbReference type="Pfam" id="PF00026">
    <property type="entry name" value="Asp"/>
    <property type="match status" value="1"/>
</dbReference>
<dbReference type="Gene3D" id="2.40.70.10">
    <property type="entry name" value="Acid Proteases"/>
    <property type="match status" value="2"/>
</dbReference>
<dbReference type="AlphaFoldDB" id="A0A401GYH7"/>
<name>A0A401GYH7_9APHY</name>
<dbReference type="Proteomes" id="UP000287166">
    <property type="component" value="Unassembled WGS sequence"/>
</dbReference>
<dbReference type="RefSeq" id="XP_027617917.1">
    <property type="nucleotide sequence ID" value="XM_027762116.1"/>
</dbReference>
<comment type="similarity">
    <text evidence="1">Belongs to the peptidase A1 family.</text>
</comment>
<feature type="domain" description="Peptidase A1" evidence="3">
    <location>
        <begin position="52"/>
        <end position="371"/>
    </location>
</feature>
<proteinExistence type="inferred from homology"/>
<dbReference type="PROSITE" id="PS51767">
    <property type="entry name" value="PEPTIDASE_A1"/>
    <property type="match status" value="1"/>
</dbReference>
<dbReference type="GO" id="GO:0006508">
    <property type="term" value="P:proteolysis"/>
    <property type="evidence" value="ECO:0007669"/>
    <property type="project" value="InterPro"/>
</dbReference>
<dbReference type="InterPro" id="IPR033121">
    <property type="entry name" value="PEPTIDASE_A1"/>
</dbReference>
<dbReference type="InterPro" id="IPR034164">
    <property type="entry name" value="Pepsin-like_dom"/>
</dbReference>
<dbReference type="PANTHER" id="PTHR47966:SF51">
    <property type="entry name" value="BETA-SITE APP-CLEAVING ENZYME, ISOFORM A-RELATED"/>
    <property type="match status" value="1"/>
</dbReference>
<dbReference type="InterPro" id="IPR001461">
    <property type="entry name" value="Aspartic_peptidase_A1"/>
</dbReference>
<dbReference type="InParanoid" id="A0A401GYH7"/>
<dbReference type="InterPro" id="IPR021109">
    <property type="entry name" value="Peptidase_aspartic_dom_sf"/>
</dbReference>
<dbReference type="CDD" id="cd05471">
    <property type="entry name" value="pepsin_like"/>
    <property type="match status" value="1"/>
</dbReference>
<organism evidence="4 5">
    <name type="scientific">Sparassis crispa</name>
    <dbReference type="NCBI Taxonomy" id="139825"/>
    <lineage>
        <taxon>Eukaryota</taxon>
        <taxon>Fungi</taxon>
        <taxon>Dikarya</taxon>
        <taxon>Basidiomycota</taxon>
        <taxon>Agaricomycotina</taxon>
        <taxon>Agaricomycetes</taxon>
        <taxon>Polyporales</taxon>
        <taxon>Sparassidaceae</taxon>
        <taxon>Sparassis</taxon>
    </lineage>
</organism>
<sequence length="375" mass="39430">MHTVAVLALLNLVTPPAIAVSLLKVPFTSTLIANSSAVSDPTTSTTNAVLKVVTAVQAGNNQTWQNVLVDTGSALLWVGAGTEQYAPGPYTDLIDQTFSVGYGGSDVNGTAYVDRVTIGAATVNSQIIGSAGFVNDFTLVKPFDGILGLGPSGSNTGEVSGYNSTATFVENLVSQGTIQHPVFGMYVSPLAESGVLVSSGEISFGGIDETRISGDVAWLPQNQPSNFHWEFNSSSLTWGDELLTSGQIYSRTDSGELGIGIPFDTFFSVLQSVPGAVIDLSSNLDGFLVFPGNMTVESLPDMTIGIANLNFTIPASKYVVPSSLYSALNISDSDLHTWITSGGPDFFLLGQKFLENAYSAYDMENHLVGFAYLAA</sequence>
<evidence type="ECO:0000256" key="2">
    <source>
        <dbReference type="SAM" id="SignalP"/>
    </source>
</evidence>
<dbReference type="GeneID" id="38783921"/>
<feature type="signal peptide" evidence="2">
    <location>
        <begin position="1"/>
        <end position="19"/>
    </location>
</feature>
<dbReference type="SUPFAM" id="SSF50630">
    <property type="entry name" value="Acid proteases"/>
    <property type="match status" value="1"/>
</dbReference>
<dbReference type="PANTHER" id="PTHR47966">
    <property type="entry name" value="BETA-SITE APP-CLEAVING ENZYME, ISOFORM A-RELATED"/>
    <property type="match status" value="1"/>
</dbReference>
<keyword evidence="2" id="KW-0732">Signal</keyword>
<evidence type="ECO:0000256" key="1">
    <source>
        <dbReference type="ARBA" id="ARBA00007447"/>
    </source>
</evidence>
<dbReference type="STRING" id="139825.A0A401GYH7"/>
<evidence type="ECO:0000313" key="4">
    <source>
        <dbReference type="EMBL" id="GBE87004.1"/>
    </source>
</evidence>
<evidence type="ECO:0000313" key="5">
    <source>
        <dbReference type="Proteomes" id="UP000287166"/>
    </source>
</evidence>
<dbReference type="EMBL" id="BFAD01000010">
    <property type="protein sequence ID" value="GBE87004.1"/>
    <property type="molecule type" value="Genomic_DNA"/>
</dbReference>